<dbReference type="InterPro" id="IPR016064">
    <property type="entry name" value="NAD/diacylglycerol_kinase_sf"/>
</dbReference>
<dbReference type="EC" id="2.7.1.23" evidence="2"/>
<keyword evidence="4" id="KW-1185">Reference proteome</keyword>
<proteinExistence type="inferred from homology"/>
<dbReference type="Gene3D" id="3.40.50.10330">
    <property type="entry name" value="Probable inorganic polyphosphate/atp-NAD kinase, domain 1"/>
    <property type="match status" value="1"/>
</dbReference>
<evidence type="ECO:0000256" key="1">
    <source>
        <dbReference type="ARBA" id="ARBA00010995"/>
    </source>
</evidence>
<evidence type="ECO:0000313" key="3">
    <source>
        <dbReference type="EMBL" id="VDP81526.1"/>
    </source>
</evidence>
<dbReference type="AlphaFoldDB" id="A0A183Q0E4"/>
<dbReference type="Pfam" id="PF01513">
    <property type="entry name" value="NAD_kinase"/>
    <property type="match status" value="1"/>
</dbReference>
<dbReference type="SUPFAM" id="SSF111331">
    <property type="entry name" value="NAD kinase/diacylglycerol kinase-like"/>
    <property type="match status" value="1"/>
</dbReference>
<protein>
    <recommendedName>
        <fullName evidence="2">NAD(+) kinase</fullName>
        <ecNumber evidence="2">2.7.1.23</ecNumber>
    </recommendedName>
</protein>
<accession>A0A183Q0E4</accession>
<dbReference type="EMBL" id="UZAL01043626">
    <property type="protein sequence ID" value="VDP81526.1"/>
    <property type="molecule type" value="Genomic_DNA"/>
</dbReference>
<name>A0A183Q0E4_9TREM</name>
<dbReference type="STRING" id="31246.A0A183Q0E4"/>
<comment type="similarity">
    <text evidence="1">Belongs to the NAD kinase family.</text>
</comment>
<evidence type="ECO:0000256" key="2">
    <source>
        <dbReference type="ARBA" id="ARBA00012120"/>
    </source>
</evidence>
<gene>
    <name evidence="3" type="ORF">SMTD_LOCUS20081</name>
</gene>
<evidence type="ECO:0000313" key="4">
    <source>
        <dbReference type="Proteomes" id="UP000269396"/>
    </source>
</evidence>
<dbReference type="GO" id="GO:0006741">
    <property type="term" value="P:NADP+ biosynthetic process"/>
    <property type="evidence" value="ECO:0007669"/>
    <property type="project" value="InterPro"/>
</dbReference>
<dbReference type="Proteomes" id="UP000269396">
    <property type="component" value="Unassembled WGS sequence"/>
</dbReference>
<dbReference type="InterPro" id="IPR017438">
    <property type="entry name" value="ATP-NAD_kinase_N"/>
</dbReference>
<dbReference type="InterPro" id="IPR002504">
    <property type="entry name" value="NADK"/>
</dbReference>
<organism evidence="3 4">
    <name type="scientific">Schistosoma mattheei</name>
    <dbReference type="NCBI Taxonomy" id="31246"/>
    <lineage>
        <taxon>Eukaryota</taxon>
        <taxon>Metazoa</taxon>
        <taxon>Spiralia</taxon>
        <taxon>Lophotrochozoa</taxon>
        <taxon>Platyhelminthes</taxon>
        <taxon>Trematoda</taxon>
        <taxon>Digenea</taxon>
        <taxon>Strigeidida</taxon>
        <taxon>Schistosomatoidea</taxon>
        <taxon>Schistosomatidae</taxon>
        <taxon>Schistosoma</taxon>
    </lineage>
</organism>
<sequence>MKKWDLAIYLESITLDELKNDDLFYPIIQQYVNLGNDEFKQVTTEHDVSRLCENAAESSSKINEKSSIRIFDHTVRNKIDLIVCLGGDGTLLQIGSMFQVYICI</sequence>
<reference evidence="3 4" key="1">
    <citation type="submission" date="2018-11" db="EMBL/GenBank/DDBJ databases">
        <authorList>
            <consortium name="Pathogen Informatics"/>
        </authorList>
    </citation>
    <scope>NUCLEOTIDE SEQUENCE [LARGE SCALE GENOMIC DNA]</scope>
    <source>
        <strain>Denwood</strain>
        <strain evidence="4">Zambia</strain>
    </source>
</reference>
<dbReference type="GO" id="GO:0003951">
    <property type="term" value="F:NAD+ kinase activity"/>
    <property type="evidence" value="ECO:0007669"/>
    <property type="project" value="UniProtKB-EC"/>
</dbReference>